<feature type="transmembrane region" description="Helical" evidence="11">
    <location>
        <begin position="558"/>
        <end position="584"/>
    </location>
</feature>
<keyword evidence="7 11" id="KW-0472">Membrane</keyword>
<feature type="transmembrane region" description="Helical" evidence="11">
    <location>
        <begin position="673"/>
        <end position="692"/>
    </location>
</feature>
<evidence type="ECO:0000259" key="12">
    <source>
        <dbReference type="PROSITE" id="PS50259"/>
    </source>
</evidence>
<evidence type="ECO:0000313" key="13">
    <source>
        <dbReference type="EMBL" id="CAF1090771.1"/>
    </source>
</evidence>
<evidence type="ECO:0000256" key="6">
    <source>
        <dbReference type="ARBA" id="ARBA00023040"/>
    </source>
</evidence>
<feature type="transmembrane region" description="Helical" evidence="11">
    <location>
        <begin position="596"/>
        <end position="613"/>
    </location>
</feature>
<dbReference type="InterPro" id="IPR001828">
    <property type="entry name" value="ANF_lig-bd_rcpt"/>
</dbReference>
<evidence type="ECO:0000256" key="1">
    <source>
        <dbReference type="ARBA" id="ARBA00004651"/>
    </source>
</evidence>
<dbReference type="Pfam" id="PF01094">
    <property type="entry name" value="ANF_receptor"/>
    <property type="match status" value="1"/>
</dbReference>
<keyword evidence="10" id="KW-0807">Transducer</keyword>
<dbReference type="Gene3D" id="2.10.50.30">
    <property type="entry name" value="GPCR, family 3, nine cysteines domain"/>
    <property type="match status" value="1"/>
</dbReference>
<dbReference type="Pfam" id="PF00003">
    <property type="entry name" value="7tm_3"/>
    <property type="match status" value="1"/>
</dbReference>
<dbReference type="InterPro" id="IPR050726">
    <property type="entry name" value="mGluR"/>
</dbReference>
<dbReference type="PRINTS" id="PR00248">
    <property type="entry name" value="GPCRMGR"/>
</dbReference>
<organism evidence="13 14">
    <name type="scientific">Rotaria magnacalcarata</name>
    <dbReference type="NCBI Taxonomy" id="392030"/>
    <lineage>
        <taxon>Eukaryota</taxon>
        <taxon>Metazoa</taxon>
        <taxon>Spiralia</taxon>
        <taxon>Gnathifera</taxon>
        <taxon>Rotifera</taxon>
        <taxon>Eurotatoria</taxon>
        <taxon>Bdelloidea</taxon>
        <taxon>Philodinida</taxon>
        <taxon>Philodinidae</taxon>
        <taxon>Rotaria</taxon>
    </lineage>
</organism>
<dbReference type="PRINTS" id="PR00593">
    <property type="entry name" value="MTABOTROPICR"/>
</dbReference>
<dbReference type="InterPro" id="IPR017978">
    <property type="entry name" value="GPCR_3_C"/>
</dbReference>
<dbReference type="SUPFAM" id="SSF53822">
    <property type="entry name" value="Periplasmic binding protein-like I"/>
    <property type="match status" value="1"/>
</dbReference>
<dbReference type="PANTHER" id="PTHR24060">
    <property type="entry name" value="METABOTROPIC GLUTAMATE RECEPTOR"/>
    <property type="match status" value="1"/>
</dbReference>
<dbReference type="GO" id="GO:0004930">
    <property type="term" value="F:G protein-coupled receptor activity"/>
    <property type="evidence" value="ECO:0007669"/>
    <property type="project" value="UniProtKB-KW"/>
</dbReference>
<keyword evidence="5 11" id="KW-1133">Transmembrane helix</keyword>
<dbReference type="InterPro" id="IPR000337">
    <property type="entry name" value="GPCR_3"/>
</dbReference>
<dbReference type="Gene3D" id="3.40.50.2300">
    <property type="match status" value="2"/>
</dbReference>
<gene>
    <name evidence="13" type="ORF">CJN711_LOCUS6656</name>
</gene>
<dbReference type="InterPro" id="IPR038550">
    <property type="entry name" value="GPCR_3_9-Cys_sf"/>
</dbReference>
<keyword evidence="8" id="KW-0675">Receptor</keyword>
<evidence type="ECO:0000256" key="11">
    <source>
        <dbReference type="SAM" id="Phobius"/>
    </source>
</evidence>
<feature type="transmembrane region" description="Helical" evidence="11">
    <location>
        <begin position="619"/>
        <end position="641"/>
    </location>
</feature>
<dbReference type="EMBL" id="CAJNOV010002150">
    <property type="protein sequence ID" value="CAF1090771.1"/>
    <property type="molecule type" value="Genomic_DNA"/>
</dbReference>
<keyword evidence="3" id="KW-1003">Cell membrane</keyword>
<feature type="non-terminal residue" evidence="13">
    <location>
        <position position="1"/>
    </location>
</feature>
<evidence type="ECO:0000256" key="2">
    <source>
        <dbReference type="ARBA" id="ARBA00007242"/>
    </source>
</evidence>
<reference evidence="13" key="1">
    <citation type="submission" date="2021-02" db="EMBL/GenBank/DDBJ databases">
        <authorList>
            <person name="Nowell W R."/>
        </authorList>
    </citation>
    <scope>NUCLEOTIDE SEQUENCE</scope>
</reference>
<feature type="transmembrane region" description="Helical" evidence="11">
    <location>
        <begin position="718"/>
        <end position="737"/>
    </location>
</feature>
<evidence type="ECO:0000256" key="4">
    <source>
        <dbReference type="ARBA" id="ARBA00022692"/>
    </source>
</evidence>
<comment type="caution">
    <text evidence="13">The sequence shown here is derived from an EMBL/GenBank/DDBJ whole genome shotgun (WGS) entry which is preliminary data.</text>
</comment>
<evidence type="ECO:0000256" key="8">
    <source>
        <dbReference type="ARBA" id="ARBA00023170"/>
    </source>
</evidence>
<evidence type="ECO:0000256" key="7">
    <source>
        <dbReference type="ARBA" id="ARBA00023136"/>
    </source>
</evidence>
<name>A0A814NDJ3_9BILA</name>
<keyword evidence="6" id="KW-0297">G-protein coupled receptor</keyword>
<sequence>VSPVSDAEIVIGAFFSLHHPPISHGGGRLRECGDIREDYGIHRVEGTFWILDQINANQSILPNITVGYQIRDSCWYAPVALEQTIEFIGNSVLNFGDSPVSTNGAGRSRLAAIIGPGDSSITMQTQNILQLFEMPQIGYSATAKQLSDKEKFKYFTRVIASDTQQAQAIVDIIRQFKWSYVATIGTEGDYGRGGVEAIRRLLKKDACIGADFTMPIGANVTVATQIIRQLVTRAPRVQVLICFCLDHSVRAILQGIKELNYTQRFIILGSDAWADRLNVIPNNTENVALGAITIKARSLRVPGFEQYFRQLHVYNNTRNVWFREYWQQKFGCSYDYHNPYSTRSSKYSRPCHPENESLARVPYNEDPKLAFVINSILAVVHGLDKMHKQICNGSSGLCAEMARMNTSLLMHFLKSSRFTGITGEEVFFDENGDGPGRYDILNLQSNINDVEHPLHYLQVGTWSTGKLTLNISSMRFFADQRSLNQINIHRFCSDACPAGHIKKFTDEERCCWKCHHCVDAIVLDDTTCFTCPSGFSPNPDQTACGLLPITTINFRHPLSIIICFVAGIGILISFFVVYIFVRFNATPVVKSTTRELSYLILMGILFCHLTAFVILQKPSFIICVLTRLLPGISFSMIYGSLVTKTNRIARILARSKKKIITRRLKFMSARHQLAIACFILVTEVTIVAVTVYRDPPKAVLIETGGRLLLTCKKSLQGIAAPLGFDGLLVFLCTLYAIKTRNLPENFNVHSLQIKIFAVILVHRQHRKATYHLIVIVKGSSLFRRSVLHRIRFGNTLRLKAEFVNSAASSLRTNDLLGSDRRPSSSLSAYPDNWMYHHQHRRLSGSPQAPLPAYNSDDLPYPPRILSQKTLDNIPAALGIDLPNVSITTLDPPNDKSELETMEKPNVTQNHTSDCICTTNQSNNHKNDIIEFIRKSTKKRKRIKTNHDLASSMKIVDIETESSTESIHERMGTTSTTASLKYSKPDCTCQLLWQLERDTDSIDKFKLLFKRDHLNVDWDHVQGSSEV</sequence>
<dbReference type="GO" id="GO:0005886">
    <property type="term" value="C:plasma membrane"/>
    <property type="evidence" value="ECO:0007669"/>
    <property type="project" value="UniProtKB-SubCell"/>
</dbReference>
<proteinExistence type="inferred from homology"/>
<evidence type="ECO:0000256" key="3">
    <source>
        <dbReference type="ARBA" id="ARBA00022475"/>
    </source>
</evidence>
<comment type="subcellular location">
    <subcellularLocation>
        <location evidence="1">Cell membrane</location>
        <topology evidence="1">Multi-pass membrane protein</topology>
    </subcellularLocation>
</comment>
<dbReference type="Proteomes" id="UP000663855">
    <property type="component" value="Unassembled WGS sequence"/>
</dbReference>
<dbReference type="InterPro" id="IPR000162">
    <property type="entry name" value="GPCR_3_mtglu_rcpt"/>
</dbReference>
<keyword evidence="9" id="KW-0325">Glycoprotein</keyword>
<keyword evidence="4 11" id="KW-0812">Transmembrane</keyword>
<dbReference type="PROSITE" id="PS50259">
    <property type="entry name" value="G_PROTEIN_RECEP_F3_4"/>
    <property type="match status" value="1"/>
</dbReference>
<feature type="domain" description="G-protein coupled receptors family 3 profile" evidence="12">
    <location>
        <begin position="558"/>
        <end position="747"/>
    </location>
</feature>
<accession>A0A814NDJ3</accession>
<evidence type="ECO:0000256" key="5">
    <source>
        <dbReference type="ARBA" id="ARBA00022989"/>
    </source>
</evidence>
<comment type="similarity">
    <text evidence="2">Belongs to the G-protein coupled receptor 3 family.</text>
</comment>
<evidence type="ECO:0000256" key="9">
    <source>
        <dbReference type="ARBA" id="ARBA00023180"/>
    </source>
</evidence>
<evidence type="ECO:0000313" key="14">
    <source>
        <dbReference type="Proteomes" id="UP000663855"/>
    </source>
</evidence>
<protein>
    <recommendedName>
        <fullName evidence="12">G-protein coupled receptors family 3 profile domain-containing protein</fullName>
    </recommendedName>
</protein>
<dbReference type="FunFam" id="3.40.50.2300:FF:000145">
    <property type="entry name" value="Glutamate receptor, metabotropic"/>
    <property type="match status" value="1"/>
</dbReference>
<evidence type="ECO:0000256" key="10">
    <source>
        <dbReference type="ARBA" id="ARBA00023224"/>
    </source>
</evidence>
<dbReference type="AlphaFoldDB" id="A0A814NDJ3"/>
<dbReference type="InterPro" id="IPR028082">
    <property type="entry name" value="Peripla_BP_I"/>
</dbReference>